<comment type="catalytic activity">
    <reaction evidence="3">
        <text>(6R)-10-formyltetrahydrofolate + H2O = (6S)-5,6,7,8-tetrahydrofolate + formate + H(+)</text>
        <dbReference type="Rhea" id="RHEA:19833"/>
        <dbReference type="ChEBI" id="CHEBI:15377"/>
        <dbReference type="ChEBI" id="CHEBI:15378"/>
        <dbReference type="ChEBI" id="CHEBI:15740"/>
        <dbReference type="ChEBI" id="CHEBI:57453"/>
        <dbReference type="ChEBI" id="CHEBI:195366"/>
        <dbReference type="EC" id="3.5.1.10"/>
    </reaction>
</comment>
<keyword evidence="7" id="KW-1185">Reference proteome</keyword>
<evidence type="ECO:0000313" key="6">
    <source>
        <dbReference type="EMBL" id="NWK54094.1"/>
    </source>
</evidence>
<keyword evidence="1 3" id="KW-0554">One-carbon metabolism</keyword>
<dbReference type="InterPro" id="IPR045865">
    <property type="entry name" value="ACT-like_dom_sf"/>
</dbReference>
<evidence type="ECO:0000259" key="5">
    <source>
        <dbReference type="PROSITE" id="PS51671"/>
    </source>
</evidence>
<protein>
    <recommendedName>
        <fullName evidence="3 4">Formyltetrahydrofolate deformylase</fullName>
        <ecNumber evidence="3 4">3.5.1.10</ecNumber>
    </recommendedName>
    <alternativeName>
        <fullName evidence="3">Formyl-FH(4) hydrolase</fullName>
    </alternativeName>
</protein>
<comment type="function">
    <text evidence="3">Catalyzes the hydrolysis of 10-formyltetrahydrofolate (formyl-FH4) to formate and tetrahydrofolate (FH4).</text>
</comment>
<dbReference type="GO" id="GO:0006730">
    <property type="term" value="P:one-carbon metabolic process"/>
    <property type="evidence" value="ECO:0007669"/>
    <property type="project" value="UniProtKB-KW"/>
</dbReference>
<dbReference type="Proteomes" id="UP000557872">
    <property type="component" value="Unassembled WGS sequence"/>
</dbReference>
<dbReference type="SUPFAM" id="SSF53328">
    <property type="entry name" value="Formyltransferase"/>
    <property type="match status" value="1"/>
</dbReference>
<dbReference type="GO" id="GO:0006189">
    <property type="term" value="P:'de novo' IMP biosynthetic process"/>
    <property type="evidence" value="ECO:0007669"/>
    <property type="project" value="UniProtKB-UniRule"/>
</dbReference>
<evidence type="ECO:0000256" key="1">
    <source>
        <dbReference type="ARBA" id="ARBA00022563"/>
    </source>
</evidence>
<evidence type="ECO:0000256" key="4">
    <source>
        <dbReference type="NCBIfam" id="TIGR00655"/>
    </source>
</evidence>
<dbReference type="EMBL" id="JACBAZ010000001">
    <property type="protein sequence ID" value="NWK54094.1"/>
    <property type="molecule type" value="Genomic_DNA"/>
</dbReference>
<proteinExistence type="inferred from homology"/>
<name>A0A851GIP1_9BACT</name>
<gene>
    <name evidence="3 6" type="primary">purU</name>
    <name evidence="6" type="ORF">HW115_00605</name>
</gene>
<dbReference type="UniPathway" id="UPA00074">
    <property type="reaction ID" value="UER00170"/>
</dbReference>
<dbReference type="CDD" id="cd04875">
    <property type="entry name" value="ACT_F4HF-DF"/>
    <property type="match status" value="1"/>
</dbReference>
<dbReference type="InterPro" id="IPR004810">
    <property type="entry name" value="PurU"/>
</dbReference>
<evidence type="ECO:0000313" key="7">
    <source>
        <dbReference type="Proteomes" id="UP000557872"/>
    </source>
</evidence>
<dbReference type="HAMAP" id="MF_01927">
    <property type="entry name" value="PurU"/>
    <property type="match status" value="1"/>
</dbReference>
<feature type="active site" evidence="3">
    <location>
        <position position="229"/>
    </location>
</feature>
<dbReference type="InterPro" id="IPR002912">
    <property type="entry name" value="ACT_dom"/>
</dbReference>
<dbReference type="PANTHER" id="PTHR42706">
    <property type="entry name" value="FORMYLTETRAHYDROFOLATE DEFORMYLASE"/>
    <property type="match status" value="1"/>
</dbReference>
<dbReference type="NCBIfam" id="NF004684">
    <property type="entry name" value="PRK06027.1"/>
    <property type="match status" value="1"/>
</dbReference>
<dbReference type="InterPro" id="IPR002376">
    <property type="entry name" value="Formyl_transf_N"/>
</dbReference>
<dbReference type="Gene3D" id="3.40.50.170">
    <property type="entry name" value="Formyl transferase, N-terminal domain"/>
    <property type="match status" value="1"/>
</dbReference>
<dbReference type="PANTHER" id="PTHR42706:SF1">
    <property type="entry name" value="FORMYLTETRAHYDROFOLATE DEFORMYLASE 2, MITOCHONDRIAL"/>
    <property type="match status" value="1"/>
</dbReference>
<accession>A0A851GIP1</accession>
<dbReference type="Pfam" id="PF01842">
    <property type="entry name" value="ACT"/>
    <property type="match status" value="1"/>
</dbReference>
<dbReference type="InterPro" id="IPR044074">
    <property type="entry name" value="PurU_ACT"/>
</dbReference>
<comment type="caution">
    <text evidence="6">The sequence shown here is derived from an EMBL/GenBank/DDBJ whole genome shotgun (WGS) entry which is preliminary data.</text>
</comment>
<dbReference type="SUPFAM" id="SSF55021">
    <property type="entry name" value="ACT-like"/>
    <property type="match status" value="1"/>
</dbReference>
<reference evidence="6 7" key="1">
    <citation type="submission" date="2020-07" db="EMBL/GenBank/DDBJ databases">
        <title>Roseicoccus Jingziensis gen. nov., sp. nov., isolated from coastal seawater.</title>
        <authorList>
            <person name="Feng X."/>
        </authorList>
    </citation>
    <scope>NUCLEOTIDE SEQUENCE [LARGE SCALE GENOMIC DNA]</scope>
    <source>
        <strain evidence="6 7">N1E253</strain>
    </source>
</reference>
<dbReference type="Gene3D" id="3.30.70.260">
    <property type="match status" value="1"/>
</dbReference>
<feature type="domain" description="ACT" evidence="5">
    <location>
        <begin position="5"/>
        <end position="81"/>
    </location>
</feature>
<dbReference type="PRINTS" id="PR01575">
    <property type="entry name" value="FFH4HYDRLASE"/>
</dbReference>
<dbReference type="RefSeq" id="WP_178930639.1">
    <property type="nucleotide sequence ID" value="NZ_JACBAZ010000001.1"/>
</dbReference>
<comment type="pathway">
    <text evidence="3">Purine metabolism; IMP biosynthesis via de novo pathway; formate from 10-formyl-5,6,7,8-tetrahydrofolate: step 1/1.</text>
</comment>
<dbReference type="PROSITE" id="PS51671">
    <property type="entry name" value="ACT"/>
    <property type="match status" value="1"/>
</dbReference>
<dbReference type="EC" id="3.5.1.10" evidence="3 4"/>
<dbReference type="AlphaFoldDB" id="A0A851GIP1"/>
<evidence type="ECO:0000256" key="2">
    <source>
        <dbReference type="ARBA" id="ARBA00022801"/>
    </source>
</evidence>
<dbReference type="InterPro" id="IPR036477">
    <property type="entry name" value="Formyl_transf_N_sf"/>
</dbReference>
<keyword evidence="3" id="KW-0658">Purine biosynthesis</keyword>
<dbReference type="NCBIfam" id="TIGR00655">
    <property type="entry name" value="PurU"/>
    <property type="match status" value="1"/>
</dbReference>
<dbReference type="PIRSF" id="PIRSF036480">
    <property type="entry name" value="FormyFH4_hydr"/>
    <property type="match status" value="1"/>
</dbReference>
<keyword evidence="2 3" id="KW-0378">Hydrolase</keyword>
<dbReference type="Pfam" id="PF00551">
    <property type="entry name" value="Formyl_trans_N"/>
    <property type="match status" value="1"/>
</dbReference>
<organism evidence="6 7">
    <name type="scientific">Oceaniferula marina</name>
    <dbReference type="NCBI Taxonomy" id="2748318"/>
    <lineage>
        <taxon>Bacteria</taxon>
        <taxon>Pseudomonadati</taxon>
        <taxon>Verrucomicrobiota</taxon>
        <taxon>Verrucomicrobiia</taxon>
        <taxon>Verrucomicrobiales</taxon>
        <taxon>Verrucomicrobiaceae</taxon>
        <taxon>Oceaniferula</taxon>
    </lineage>
</organism>
<sequence length="286" mass="32694">MKGLILKIDCPDQHGIVAKIASYIADYAGNLIELSQFTDEQYGKFFARVEIDTSDLTVDTEDFISGFRTLGKSLSANWDFRHYPYKMRTAVLVTNTNHCLNEILWRTQLGEMPVEITSIIGNRDTCQSIAEKAEVPFHLVDMDGDATKKEAGFQQIRQILIDEQVELTVLARFMQILPDWFCQELGGKIINIHHSFLPAFIGANPYRQAYERGVKLIGATCHYVTSELDAGPIIEQEVKRVQHFHTPQDLMRLGRDCERIALARGIRYHVNDRTIIHRNRAIVFPD</sequence>
<evidence type="ECO:0000256" key="3">
    <source>
        <dbReference type="HAMAP-Rule" id="MF_01927"/>
    </source>
</evidence>
<comment type="similarity">
    <text evidence="3">Belongs to the PurU family.</text>
</comment>
<dbReference type="GO" id="GO:0008864">
    <property type="term" value="F:formyltetrahydrofolate deformylase activity"/>
    <property type="evidence" value="ECO:0007669"/>
    <property type="project" value="UniProtKB-UniRule"/>
</dbReference>